<dbReference type="InterPro" id="IPR002586">
    <property type="entry name" value="CobQ/CobB/MinD/ParA_Nub-bd_dom"/>
</dbReference>
<dbReference type="AlphaFoldDB" id="A0A7D4TH54"/>
<dbReference type="EMBL" id="CP054020">
    <property type="protein sequence ID" value="QKI89988.1"/>
    <property type="molecule type" value="Genomic_DNA"/>
</dbReference>
<keyword evidence="3" id="KW-1185">Reference proteome</keyword>
<dbReference type="NCBIfam" id="NF041546">
    <property type="entry name" value="ParA_partition"/>
    <property type="match status" value="1"/>
</dbReference>
<dbReference type="CDD" id="cd02042">
    <property type="entry name" value="ParAB_family"/>
    <property type="match status" value="1"/>
</dbReference>
<dbReference type="Pfam" id="PF01656">
    <property type="entry name" value="CbiA"/>
    <property type="match status" value="1"/>
</dbReference>
<dbReference type="InterPro" id="IPR048089">
    <property type="entry name" value="McdA"/>
</dbReference>
<reference evidence="2 3" key="1">
    <citation type="submission" date="2020-05" db="EMBL/GenBank/DDBJ databases">
        <title>Thiomicrorhabdus sediminis sp.nov. and Thiomicrorhabdus xiamenensis sp.nov., novel sulfur-oxidizing bacteria isolated from coastal sediment.</title>
        <authorList>
            <person name="Liu X."/>
        </authorList>
    </citation>
    <scope>NUCLEOTIDE SEQUENCE [LARGE SCALE GENOMIC DNA]</scope>
    <source>
        <strain evidence="2 3">G2</strain>
    </source>
</reference>
<dbReference type="KEGG" id="txa:HQN79_10600"/>
<dbReference type="SUPFAM" id="SSF52540">
    <property type="entry name" value="P-loop containing nucleoside triphosphate hydrolases"/>
    <property type="match status" value="1"/>
</dbReference>
<dbReference type="PIRSF" id="PIRSF009320">
    <property type="entry name" value="Nuc_binding_HP_1000"/>
    <property type="match status" value="1"/>
</dbReference>
<dbReference type="InterPro" id="IPR050678">
    <property type="entry name" value="DNA_Partitioning_ATPase"/>
</dbReference>
<dbReference type="PANTHER" id="PTHR13696:SF96">
    <property type="entry name" value="COBQ_COBB_MIND_PARA NUCLEOTIDE BINDING DOMAIN-CONTAINING PROTEIN"/>
    <property type="match status" value="1"/>
</dbReference>
<feature type="domain" description="CobQ/CobB/MinD/ParA nucleotide binding" evidence="1">
    <location>
        <begin position="7"/>
        <end position="185"/>
    </location>
</feature>
<dbReference type="RefSeq" id="WP_173286335.1">
    <property type="nucleotide sequence ID" value="NZ_CP054020.1"/>
</dbReference>
<dbReference type="Gene3D" id="3.40.50.300">
    <property type="entry name" value="P-loop containing nucleotide triphosphate hydrolases"/>
    <property type="match status" value="1"/>
</dbReference>
<accession>A0A7D4TH54</accession>
<dbReference type="Proteomes" id="UP000504724">
    <property type="component" value="Chromosome"/>
</dbReference>
<dbReference type="InterPro" id="IPR027417">
    <property type="entry name" value="P-loop_NTPase"/>
</dbReference>
<organism evidence="2 3">
    <name type="scientific">Thiomicrorhabdus xiamenensis</name>
    <dbReference type="NCBI Taxonomy" id="2739063"/>
    <lineage>
        <taxon>Bacteria</taxon>
        <taxon>Pseudomonadati</taxon>
        <taxon>Pseudomonadota</taxon>
        <taxon>Gammaproteobacteria</taxon>
        <taxon>Thiotrichales</taxon>
        <taxon>Piscirickettsiaceae</taxon>
        <taxon>Thiomicrorhabdus</taxon>
    </lineage>
</organism>
<name>A0A7D4TH54_9GAMM</name>
<protein>
    <submittedName>
        <fullName evidence="2">AAA family ATPase</fullName>
    </submittedName>
</protein>
<evidence type="ECO:0000259" key="1">
    <source>
        <dbReference type="Pfam" id="PF01656"/>
    </source>
</evidence>
<sequence>MAARIFSIANQKGGTGKTTLSMNLAAGLAQQGRALLIDADPQGSASLWSGLSSDSKPFPVSVISVGGHLKREVERFAKDYDFIVIDCPPTLETGVMQAAMDISEAALIPVLPSPVDLWASLRIVEVLEQARIRNRALKPYIVVNQLEPRSALSKAMQQALEEFDIPALENGLRRRAVYRNSAMEGLSVYCIGKRGQTAVEEIEGIIQEVL</sequence>
<gene>
    <name evidence="2" type="ORF">HQN79_10600</name>
</gene>
<evidence type="ECO:0000313" key="3">
    <source>
        <dbReference type="Proteomes" id="UP000504724"/>
    </source>
</evidence>
<proteinExistence type="predicted"/>
<evidence type="ECO:0000313" key="2">
    <source>
        <dbReference type="EMBL" id="QKI89988.1"/>
    </source>
</evidence>
<dbReference type="PANTHER" id="PTHR13696">
    <property type="entry name" value="P-LOOP CONTAINING NUCLEOSIDE TRIPHOSPHATE HYDROLASE"/>
    <property type="match status" value="1"/>
</dbReference>